<accession>A0A899G2I5</accession>
<sequence length="743" mass="84921">MARPLQLPYGLTTFKEGSLRAIDQEKIAAFERATPKKTAYDKAKEEANAKKKREEEETRVIYEDFVKSFDDGSGEYDIKSLSPNSTRSISCSKRHFAESSSNTEAGSSRKRNLNSFLEEIKSNQQKEILRIARTTNTGIFSMEKCDDSFDSSHPRSLHLTSLPPSSTQQSLSTLLLPYGKITSINILPSKSTDDQFKKGVSAFVTFEDPKNAEKAKSNIDGTYLGEGWRLKVVWGKELKSFTYVDNHKTKLPFDAKQGIVSFNRAPPPGGIINGRFNPLSMLNRIEVVVSKPKDLKLLRRIHRVIEKIVEHGVEFEAFLMKREHDNPDYEFLFDSTTSEHVYYRWKLFSLLNGDFPYKWSKEPFQMFTNEAWWIPPENTDDGDDEFGDDVFEKRKHTTYLGSISRSHFDWLLREISYRRGNIARAMSFAIEHANAADEIVEILISSLIQPHIPISTKIARLYLVSDILHNSSIAIPNVWKYRQLLEQNLDNFRQQIVKITNAWESWIVFGQGVLENFLEIFLGKKEKSELDEDFRSNDSKFNKSSEIVKSNFVRSGWKRITDNLTDDCLNIGNGLSTQEAENTIKIDNLDSRKKNDTSLDNKSIKTLDGEPIEDLDGEPIEDLDGEPMENLDGEPIEDLDGEPMENLDGEPIEDLDGEPMENLDGEPMENLNNKSIESINKKSSAINDYNIAKNVLEEKSLFLENSQNRSIKFDFSKGKSQITTLKLLDSFNSFQDKNLDNFS</sequence>
<protein>
    <recommendedName>
        <fullName evidence="9">RRM domain-containing protein</fullName>
    </recommendedName>
</protein>
<feature type="compositionally biased region" description="Basic and acidic residues" evidence="3">
    <location>
        <begin position="38"/>
        <end position="55"/>
    </location>
</feature>
<feature type="domain" description="RRM" evidence="4">
    <location>
        <begin position="155"/>
        <end position="237"/>
    </location>
</feature>
<feature type="domain" description="SURP motif" evidence="5">
    <location>
        <begin position="300"/>
        <end position="343"/>
    </location>
</feature>
<dbReference type="EMBL" id="CP054547">
    <property type="protein sequence ID" value="QSL66973.1"/>
    <property type="molecule type" value="Genomic_DNA"/>
</dbReference>
<dbReference type="Gene3D" id="1.25.40.90">
    <property type="match status" value="1"/>
</dbReference>
<dbReference type="Pfam" id="PF00076">
    <property type="entry name" value="RRM_1"/>
    <property type="match status" value="1"/>
</dbReference>
<reference evidence="7" key="1">
    <citation type="submission" date="2020-06" db="EMBL/GenBank/DDBJ databases">
        <title>Genomes of multiple members of Pneumocystis genus reveal paths to human pathogen Pneumocystis jirovecii.</title>
        <authorList>
            <person name="Cisse O.H."/>
            <person name="Ma L."/>
            <person name="Dekker J."/>
            <person name="Khil P."/>
            <person name="Jo J."/>
            <person name="Brenchley J."/>
            <person name="Blair R."/>
            <person name="Pahar B."/>
            <person name="Chabe M."/>
            <person name="Van Rompay K.A."/>
            <person name="Keesler R."/>
            <person name="Sukura A."/>
            <person name="Hirsch V."/>
            <person name="Kutty G."/>
            <person name="Liu Y."/>
            <person name="Peng L."/>
            <person name="Chen J."/>
            <person name="Song J."/>
            <person name="Weissenbacher-Lang C."/>
            <person name="Xu J."/>
            <person name="Upham N.S."/>
            <person name="Stajich J.E."/>
            <person name="Cuomo C.A."/>
            <person name="Cushion M.T."/>
            <person name="Kovacs J.A."/>
        </authorList>
    </citation>
    <scope>NUCLEOTIDE SEQUENCE</scope>
    <source>
        <strain evidence="7">2A</strain>
    </source>
</reference>
<feature type="region of interest" description="Disordered" evidence="3">
    <location>
        <begin position="592"/>
        <end position="671"/>
    </location>
</feature>
<dbReference type="GO" id="GO:0003723">
    <property type="term" value="F:RNA binding"/>
    <property type="evidence" value="ECO:0007669"/>
    <property type="project" value="UniProtKB-UniRule"/>
</dbReference>
<dbReference type="OrthoDB" id="377209at2759"/>
<dbReference type="Proteomes" id="UP000663699">
    <property type="component" value="Chromosome 16"/>
</dbReference>
<evidence type="ECO:0000256" key="1">
    <source>
        <dbReference type="ARBA" id="ARBA00022884"/>
    </source>
</evidence>
<dbReference type="InterPro" id="IPR051485">
    <property type="entry name" value="SR-CTD_assoc_factor"/>
</dbReference>
<dbReference type="PROSITE" id="PS50128">
    <property type="entry name" value="SURP"/>
    <property type="match status" value="1"/>
</dbReference>
<dbReference type="GO" id="GO:0006396">
    <property type="term" value="P:RNA processing"/>
    <property type="evidence" value="ECO:0007669"/>
    <property type="project" value="InterPro"/>
</dbReference>
<feature type="compositionally biased region" description="Acidic residues" evidence="3">
    <location>
        <begin position="610"/>
        <end position="667"/>
    </location>
</feature>
<evidence type="ECO:0000313" key="7">
    <source>
        <dbReference type="EMBL" id="QSL66973.1"/>
    </source>
</evidence>
<dbReference type="GO" id="GO:0005634">
    <property type="term" value="C:nucleus"/>
    <property type="evidence" value="ECO:0007669"/>
    <property type="project" value="TreeGrafter"/>
</dbReference>
<dbReference type="Gene3D" id="3.30.70.330">
    <property type="match status" value="1"/>
</dbReference>
<dbReference type="InterPro" id="IPR008942">
    <property type="entry name" value="ENTH_VHS"/>
</dbReference>
<dbReference type="InterPro" id="IPR012677">
    <property type="entry name" value="Nucleotide-bd_a/b_plait_sf"/>
</dbReference>
<evidence type="ECO:0000259" key="6">
    <source>
        <dbReference type="PROSITE" id="PS51391"/>
    </source>
</evidence>
<dbReference type="PANTHER" id="PTHR23140">
    <property type="entry name" value="RNA PROCESSING PROTEIN LD23810P"/>
    <property type="match status" value="1"/>
</dbReference>
<feature type="domain" description="CID" evidence="6">
    <location>
        <begin position="400"/>
        <end position="525"/>
    </location>
</feature>
<evidence type="ECO:0008006" key="9">
    <source>
        <dbReference type="Google" id="ProtNLM"/>
    </source>
</evidence>
<dbReference type="PROSITE" id="PS51391">
    <property type="entry name" value="CID"/>
    <property type="match status" value="1"/>
</dbReference>
<dbReference type="SMART" id="SM00360">
    <property type="entry name" value="RRM"/>
    <property type="match status" value="1"/>
</dbReference>
<proteinExistence type="predicted"/>
<dbReference type="InterPro" id="IPR006569">
    <property type="entry name" value="CID_dom"/>
</dbReference>
<evidence type="ECO:0000313" key="8">
    <source>
        <dbReference type="Proteomes" id="UP000663699"/>
    </source>
</evidence>
<dbReference type="InterPro" id="IPR035967">
    <property type="entry name" value="SWAP/Surp_sf"/>
</dbReference>
<dbReference type="PROSITE" id="PS50102">
    <property type="entry name" value="RRM"/>
    <property type="match status" value="1"/>
</dbReference>
<organism evidence="7 8">
    <name type="scientific">Pneumocystis wakefieldiae</name>
    <dbReference type="NCBI Taxonomy" id="38082"/>
    <lineage>
        <taxon>Eukaryota</taxon>
        <taxon>Fungi</taxon>
        <taxon>Dikarya</taxon>
        <taxon>Ascomycota</taxon>
        <taxon>Taphrinomycotina</taxon>
        <taxon>Pneumocystomycetes</taxon>
        <taxon>Pneumocystaceae</taxon>
        <taxon>Pneumocystis</taxon>
    </lineage>
</organism>
<dbReference type="InterPro" id="IPR000061">
    <property type="entry name" value="Surp"/>
</dbReference>
<evidence type="ECO:0000259" key="5">
    <source>
        <dbReference type="PROSITE" id="PS50128"/>
    </source>
</evidence>
<name>A0A899G2I5_9ASCO</name>
<dbReference type="PANTHER" id="PTHR23140:SF0">
    <property type="entry name" value="U2 SNRNP-ASSOCIATED SURP MOTIF-CONTAINING PROTEIN"/>
    <property type="match status" value="1"/>
</dbReference>
<dbReference type="SUPFAM" id="SSF48464">
    <property type="entry name" value="ENTH/VHS domain"/>
    <property type="match status" value="1"/>
</dbReference>
<keyword evidence="8" id="KW-1185">Reference proteome</keyword>
<feature type="compositionally biased region" description="Basic and acidic residues" evidence="3">
    <location>
        <begin position="592"/>
        <end position="608"/>
    </location>
</feature>
<dbReference type="AlphaFoldDB" id="A0A899G2I5"/>
<keyword evidence="1 2" id="KW-0694">RNA-binding</keyword>
<dbReference type="SMART" id="SM00582">
    <property type="entry name" value="RPR"/>
    <property type="match status" value="1"/>
</dbReference>
<dbReference type="InterPro" id="IPR000504">
    <property type="entry name" value="RRM_dom"/>
</dbReference>
<evidence type="ECO:0000256" key="3">
    <source>
        <dbReference type="SAM" id="MobiDB-lite"/>
    </source>
</evidence>
<dbReference type="InterPro" id="IPR035979">
    <property type="entry name" value="RBD_domain_sf"/>
</dbReference>
<feature type="region of interest" description="Disordered" evidence="3">
    <location>
        <begin position="35"/>
        <end position="55"/>
    </location>
</feature>
<gene>
    <name evidence="7" type="ORF">MERGE_001360</name>
</gene>
<dbReference type="Gene3D" id="1.10.10.790">
    <property type="entry name" value="Surp module"/>
    <property type="match status" value="1"/>
</dbReference>
<evidence type="ECO:0000256" key="2">
    <source>
        <dbReference type="PROSITE-ProRule" id="PRU00176"/>
    </source>
</evidence>
<dbReference type="Pfam" id="PF01805">
    <property type="entry name" value="Surp"/>
    <property type="match status" value="1"/>
</dbReference>
<dbReference type="SMART" id="SM00648">
    <property type="entry name" value="SWAP"/>
    <property type="match status" value="1"/>
</dbReference>
<dbReference type="SUPFAM" id="SSF109905">
    <property type="entry name" value="Surp module (SWAP domain)"/>
    <property type="match status" value="1"/>
</dbReference>
<dbReference type="SUPFAM" id="SSF54928">
    <property type="entry name" value="RNA-binding domain, RBD"/>
    <property type="match status" value="1"/>
</dbReference>
<evidence type="ECO:0000259" key="4">
    <source>
        <dbReference type="PROSITE" id="PS50102"/>
    </source>
</evidence>